<dbReference type="EMBL" id="JBHSMD010000004">
    <property type="protein sequence ID" value="MFC5493937.1"/>
    <property type="molecule type" value="Genomic_DNA"/>
</dbReference>
<dbReference type="Proteomes" id="UP001595956">
    <property type="component" value="Unassembled WGS sequence"/>
</dbReference>
<protein>
    <submittedName>
        <fullName evidence="2">Uncharacterized protein</fullName>
    </submittedName>
</protein>
<proteinExistence type="predicted"/>
<evidence type="ECO:0000313" key="2">
    <source>
        <dbReference type="EMBL" id="MFC5493937.1"/>
    </source>
</evidence>
<name>A0ABW0N4Q6_9ACTN</name>
<keyword evidence="1" id="KW-0472">Membrane</keyword>
<keyword evidence="3" id="KW-1185">Reference proteome</keyword>
<gene>
    <name evidence="2" type="ORF">ACFPKY_12550</name>
</gene>
<organism evidence="2 3">
    <name type="scientific">Nocardioides caricicola</name>
    <dbReference type="NCBI Taxonomy" id="634770"/>
    <lineage>
        <taxon>Bacteria</taxon>
        <taxon>Bacillati</taxon>
        <taxon>Actinomycetota</taxon>
        <taxon>Actinomycetes</taxon>
        <taxon>Propionibacteriales</taxon>
        <taxon>Nocardioidaceae</taxon>
        <taxon>Nocardioides</taxon>
    </lineage>
</organism>
<dbReference type="RefSeq" id="WP_345178785.1">
    <property type="nucleotide sequence ID" value="NZ_BAABFQ010000007.1"/>
</dbReference>
<keyword evidence="1" id="KW-0812">Transmembrane</keyword>
<evidence type="ECO:0000313" key="3">
    <source>
        <dbReference type="Proteomes" id="UP001595956"/>
    </source>
</evidence>
<evidence type="ECO:0000256" key="1">
    <source>
        <dbReference type="SAM" id="Phobius"/>
    </source>
</evidence>
<comment type="caution">
    <text evidence="2">The sequence shown here is derived from an EMBL/GenBank/DDBJ whole genome shotgun (WGS) entry which is preliminary data.</text>
</comment>
<accession>A0ABW0N4Q6</accession>
<feature type="transmembrane region" description="Helical" evidence="1">
    <location>
        <begin position="22"/>
        <end position="45"/>
    </location>
</feature>
<keyword evidence="1" id="KW-1133">Transmembrane helix</keyword>
<sequence length="164" mass="17347">MADDQEPQFDRWSRPAALSTRGYVLVALVPLLVAAVAFGAITLFASDEPELSGTSVQLPTSSWKSGQDGDGALIQGVLRMDDDYCVYLEGADRDTYVVWPAGWRATRDGELLTLYDADLSVVARDGDTITAGGGYQPVATYAGEPCLPESGEAAAVQSEVTVAP</sequence>
<reference evidence="3" key="1">
    <citation type="journal article" date="2019" name="Int. J. Syst. Evol. Microbiol.">
        <title>The Global Catalogue of Microorganisms (GCM) 10K type strain sequencing project: providing services to taxonomists for standard genome sequencing and annotation.</title>
        <authorList>
            <consortium name="The Broad Institute Genomics Platform"/>
            <consortium name="The Broad Institute Genome Sequencing Center for Infectious Disease"/>
            <person name="Wu L."/>
            <person name="Ma J."/>
        </authorList>
    </citation>
    <scope>NUCLEOTIDE SEQUENCE [LARGE SCALE GENOMIC DNA]</scope>
    <source>
        <strain evidence="3">KACC 13778</strain>
    </source>
</reference>